<comment type="subcellular location">
    <subcellularLocation>
        <location evidence="1">Nucleus</location>
    </subcellularLocation>
</comment>
<name>A0A835J5I9_9ROSI</name>
<dbReference type="InterPro" id="IPR004827">
    <property type="entry name" value="bZIP"/>
</dbReference>
<dbReference type="GO" id="GO:0003677">
    <property type="term" value="F:DNA binding"/>
    <property type="evidence" value="ECO:0007669"/>
    <property type="project" value="UniProtKB-KW"/>
</dbReference>
<protein>
    <recommendedName>
        <fullName evidence="8">BZIP domain-containing protein</fullName>
    </recommendedName>
</protein>
<feature type="region of interest" description="Disordered" evidence="7">
    <location>
        <begin position="479"/>
        <end position="523"/>
    </location>
</feature>
<keyword evidence="6" id="KW-0175">Coiled coil</keyword>
<reference evidence="9 10" key="1">
    <citation type="submission" date="2020-10" db="EMBL/GenBank/DDBJ databases">
        <title>Plant Genome Project.</title>
        <authorList>
            <person name="Zhang R.-G."/>
        </authorList>
    </citation>
    <scope>NUCLEOTIDE SEQUENCE [LARGE SCALE GENOMIC DNA]</scope>
    <source>
        <strain evidence="9">FAFU-HL-1</strain>
        <tissue evidence="9">Leaf</tissue>
    </source>
</reference>
<keyword evidence="4" id="KW-0804">Transcription</keyword>
<dbReference type="CDD" id="cd14703">
    <property type="entry name" value="bZIP_plant_RF2"/>
    <property type="match status" value="1"/>
</dbReference>
<feature type="region of interest" description="Disordered" evidence="7">
    <location>
        <begin position="169"/>
        <end position="189"/>
    </location>
</feature>
<dbReference type="Pfam" id="PF00170">
    <property type="entry name" value="bZIP_1"/>
    <property type="match status" value="1"/>
</dbReference>
<dbReference type="OrthoDB" id="1435597at2759"/>
<keyword evidence="3" id="KW-0238">DNA-binding</keyword>
<evidence type="ECO:0000256" key="6">
    <source>
        <dbReference type="SAM" id="Coils"/>
    </source>
</evidence>
<feature type="region of interest" description="Disordered" evidence="7">
    <location>
        <begin position="1"/>
        <end position="87"/>
    </location>
</feature>
<comment type="caution">
    <text evidence="9">The sequence shown here is derived from an EMBL/GenBank/DDBJ whole genome shotgun (WGS) entry which is preliminary data.</text>
</comment>
<dbReference type="SMART" id="SM00338">
    <property type="entry name" value="BRLZ"/>
    <property type="match status" value="1"/>
</dbReference>
<dbReference type="AlphaFoldDB" id="A0A835J5I9"/>
<feature type="domain" description="BZIP" evidence="8">
    <location>
        <begin position="237"/>
        <end position="297"/>
    </location>
</feature>
<evidence type="ECO:0000256" key="1">
    <source>
        <dbReference type="ARBA" id="ARBA00004123"/>
    </source>
</evidence>
<keyword evidence="5" id="KW-0539">Nucleus</keyword>
<feature type="compositionally biased region" description="Polar residues" evidence="7">
    <location>
        <begin position="180"/>
        <end position="189"/>
    </location>
</feature>
<dbReference type="SUPFAM" id="SSF57959">
    <property type="entry name" value="Leucine zipper domain"/>
    <property type="match status" value="1"/>
</dbReference>
<dbReference type="Proteomes" id="UP000657918">
    <property type="component" value="Unassembled WGS sequence"/>
</dbReference>
<feature type="compositionally biased region" description="Polar residues" evidence="7">
    <location>
        <begin position="503"/>
        <end position="523"/>
    </location>
</feature>
<gene>
    <name evidence="9" type="ORF">SADUNF_Sadunf17G0014200</name>
</gene>
<evidence type="ECO:0000256" key="7">
    <source>
        <dbReference type="SAM" id="MobiDB-lite"/>
    </source>
</evidence>
<feature type="compositionally biased region" description="Low complexity" evidence="7">
    <location>
        <begin position="479"/>
        <end position="494"/>
    </location>
</feature>
<dbReference type="PANTHER" id="PTHR13690">
    <property type="entry name" value="TRANSCRIPTION FACTOR POSF21-RELATED"/>
    <property type="match status" value="1"/>
</dbReference>
<dbReference type="PANTHER" id="PTHR13690:SF124">
    <property type="entry name" value="TRANSCRIPTION FACTOR RF2A"/>
    <property type="match status" value="1"/>
</dbReference>
<evidence type="ECO:0000256" key="5">
    <source>
        <dbReference type="ARBA" id="ARBA00023242"/>
    </source>
</evidence>
<proteinExistence type="predicted"/>
<accession>A0A835J5I9</accession>
<keyword evidence="10" id="KW-1185">Reference proteome</keyword>
<dbReference type="InterPro" id="IPR044759">
    <property type="entry name" value="bZIP_RF2"/>
</dbReference>
<sequence length="523" mass="57863">MDKDKSTSHHSSGLPPPPGRYSSFSPSGSSFNLKPEQSPSTFPPMAPGSSSDANHFGHGSDSNRYSHDISRMSDNPPKNLGHRRAHSEILTLPDDISFDSDLGVVGGGADGPTFSDETEEDLLSMYLDMDKFNSSSATSSFQVGESLAPAMPAQAMAPLPATVNFGDGPSERPRVRHQHSQSMDGSTTIKPEMLMSGSEEASPADSKKAVSAAKLAELALIDPKRAKRFPVPHSFLLSLLFKTWIWANRQSAARSKERKMRYIAELERKVQTLQTEATSLNASIGNTLMHVELILLLMIWQRDTNGLTAENSELKLRLQTMEQQVHLQDACAWSRYLALIVYDPSSYDLHVAYTSKFYASSLFCGIVSHDYPKIMANIHLITLVSTFATGLNDDFFFCFVIALNDALKEEIQHLKVLTGQMPNGGPMMNFASFGGGQQLYPNNQAMHTFLAAQQFQQLQIHSQKQQQQQQQQFQLHQLQQQQLQQQQEQQQQQQGGDLKMRGSLTSSSQKDNGSEANSSSSKD</sequence>
<organism evidence="9 10">
    <name type="scientific">Salix dunnii</name>
    <dbReference type="NCBI Taxonomy" id="1413687"/>
    <lineage>
        <taxon>Eukaryota</taxon>
        <taxon>Viridiplantae</taxon>
        <taxon>Streptophyta</taxon>
        <taxon>Embryophyta</taxon>
        <taxon>Tracheophyta</taxon>
        <taxon>Spermatophyta</taxon>
        <taxon>Magnoliopsida</taxon>
        <taxon>eudicotyledons</taxon>
        <taxon>Gunneridae</taxon>
        <taxon>Pentapetalae</taxon>
        <taxon>rosids</taxon>
        <taxon>fabids</taxon>
        <taxon>Malpighiales</taxon>
        <taxon>Salicaceae</taxon>
        <taxon>Saliceae</taxon>
        <taxon>Salix</taxon>
    </lineage>
</organism>
<dbReference type="GO" id="GO:0005634">
    <property type="term" value="C:nucleus"/>
    <property type="evidence" value="ECO:0007669"/>
    <property type="project" value="UniProtKB-SubCell"/>
</dbReference>
<dbReference type="EMBL" id="JADGMS010000017">
    <property type="protein sequence ID" value="KAF9663206.1"/>
    <property type="molecule type" value="Genomic_DNA"/>
</dbReference>
<evidence type="ECO:0000256" key="3">
    <source>
        <dbReference type="ARBA" id="ARBA00023125"/>
    </source>
</evidence>
<feature type="coiled-coil region" evidence="6">
    <location>
        <begin position="256"/>
        <end position="324"/>
    </location>
</feature>
<dbReference type="InterPro" id="IPR046347">
    <property type="entry name" value="bZIP_sf"/>
</dbReference>
<evidence type="ECO:0000259" key="8">
    <source>
        <dbReference type="SMART" id="SM00338"/>
    </source>
</evidence>
<feature type="compositionally biased region" description="Low complexity" evidence="7">
    <location>
        <begin position="20"/>
        <end position="31"/>
    </location>
</feature>
<evidence type="ECO:0000313" key="10">
    <source>
        <dbReference type="Proteomes" id="UP000657918"/>
    </source>
</evidence>
<keyword evidence="2" id="KW-0805">Transcription regulation</keyword>
<evidence type="ECO:0000256" key="2">
    <source>
        <dbReference type="ARBA" id="ARBA00023015"/>
    </source>
</evidence>
<evidence type="ECO:0000256" key="4">
    <source>
        <dbReference type="ARBA" id="ARBA00023163"/>
    </source>
</evidence>
<evidence type="ECO:0000313" key="9">
    <source>
        <dbReference type="EMBL" id="KAF9663206.1"/>
    </source>
</evidence>
<dbReference type="GO" id="GO:0003700">
    <property type="term" value="F:DNA-binding transcription factor activity"/>
    <property type="evidence" value="ECO:0007669"/>
    <property type="project" value="InterPro"/>
</dbReference>
<dbReference type="Gene3D" id="1.20.5.170">
    <property type="match status" value="1"/>
</dbReference>